<reference evidence="1 2" key="1">
    <citation type="submission" date="2018-03" db="EMBL/GenBank/DDBJ databases">
        <title>Comparative analysis of microorganisms from saline springs in Andes Mountain Range, Colombia.</title>
        <authorList>
            <person name="Rubin E."/>
        </authorList>
    </citation>
    <scope>NUCLEOTIDE SEQUENCE [LARGE SCALE GENOMIC DNA]</scope>
    <source>
        <strain evidence="1 2">CG 23</strain>
    </source>
</reference>
<dbReference type="RefSeq" id="WP_146137215.1">
    <property type="nucleotide sequence ID" value="NZ_PVTX01000004.1"/>
</dbReference>
<accession>A0ABX5EF98</accession>
<name>A0ABX5EF98_9MICO</name>
<dbReference type="EMBL" id="PVTX01000004">
    <property type="protein sequence ID" value="PRZ07777.1"/>
    <property type="molecule type" value="Genomic_DNA"/>
</dbReference>
<protein>
    <recommendedName>
        <fullName evidence="3">ArsR family transcriptional regulator</fullName>
    </recommendedName>
</protein>
<dbReference type="SUPFAM" id="SSF46785">
    <property type="entry name" value="Winged helix' DNA-binding domain"/>
    <property type="match status" value="1"/>
</dbReference>
<evidence type="ECO:0000313" key="1">
    <source>
        <dbReference type="EMBL" id="PRZ07777.1"/>
    </source>
</evidence>
<evidence type="ECO:0000313" key="2">
    <source>
        <dbReference type="Proteomes" id="UP000239895"/>
    </source>
</evidence>
<evidence type="ECO:0008006" key="3">
    <source>
        <dbReference type="Google" id="ProtNLM"/>
    </source>
</evidence>
<dbReference type="InterPro" id="IPR036390">
    <property type="entry name" value="WH_DNA-bd_sf"/>
</dbReference>
<organism evidence="1 2">
    <name type="scientific">Isoptericola halotolerans</name>
    <dbReference type="NCBI Taxonomy" id="300560"/>
    <lineage>
        <taxon>Bacteria</taxon>
        <taxon>Bacillati</taxon>
        <taxon>Actinomycetota</taxon>
        <taxon>Actinomycetes</taxon>
        <taxon>Micrococcales</taxon>
        <taxon>Promicromonosporaceae</taxon>
        <taxon>Isoptericola</taxon>
    </lineage>
</organism>
<comment type="caution">
    <text evidence="1">The sequence shown here is derived from an EMBL/GenBank/DDBJ whole genome shotgun (WGS) entry which is preliminary data.</text>
</comment>
<dbReference type="Proteomes" id="UP000239895">
    <property type="component" value="Unassembled WGS sequence"/>
</dbReference>
<sequence>MEDIFLFVKPSASRLTPFVRSDAVGAILAETLGHPDREFTLAELGRRTGVSGPVVHREVGRLVDGEVLRDRHLGRNRLVRANPEHPLFTLMRDLIAATYGPVPVLRELFAGLDGVERVMIYGSWAARRAGECGPFPRDIDVLVVGDAPRKTLTALASEAGDRLDAAVNISRLAPDDWRVDAPSPFVATIRSRPVVDVMSGDVHA</sequence>
<gene>
    <name evidence="1" type="ORF">BCL65_104220</name>
</gene>
<proteinExistence type="predicted"/>
<keyword evidence="2" id="KW-1185">Reference proteome</keyword>